<keyword evidence="2" id="KW-1185">Reference proteome</keyword>
<dbReference type="Proteomes" id="UP000198211">
    <property type="component" value="Unassembled WGS sequence"/>
</dbReference>
<organism evidence="1 2">
    <name type="scientific">Phytophthora megakarya</name>
    <dbReference type="NCBI Taxonomy" id="4795"/>
    <lineage>
        <taxon>Eukaryota</taxon>
        <taxon>Sar</taxon>
        <taxon>Stramenopiles</taxon>
        <taxon>Oomycota</taxon>
        <taxon>Peronosporomycetes</taxon>
        <taxon>Peronosporales</taxon>
        <taxon>Peronosporaceae</taxon>
        <taxon>Phytophthora</taxon>
    </lineage>
</organism>
<dbReference type="EMBL" id="NBNE01001341">
    <property type="protein sequence ID" value="OWZ14428.1"/>
    <property type="molecule type" value="Genomic_DNA"/>
</dbReference>
<dbReference type="GO" id="GO:0016787">
    <property type="term" value="F:hydrolase activity"/>
    <property type="evidence" value="ECO:0007669"/>
    <property type="project" value="UniProtKB-KW"/>
</dbReference>
<evidence type="ECO:0000313" key="1">
    <source>
        <dbReference type="EMBL" id="OWZ14428.1"/>
    </source>
</evidence>
<reference evidence="2" key="1">
    <citation type="submission" date="2017-03" db="EMBL/GenBank/DDBJ databases">
        <title>Phytopthora megakarya and P. palmivora, two closely related causual agents of cacao black pod achieved similar genome size and gene model numbers by different mechanisms.</title>
        <authorList>
            <person name="Ali S."/>
            <person name="Shao J."/>
            <person name="Larry D.J."/>
            <person name="Kronmiller B."/>
            <person name="Shen D."/>
            <person name="Strem M.D."/>
            <person name="Melnick R.L."/>
            <person name="Guiltinan M.J."/>
            <person name="Tyler B.M."/>
            <person name="Meinhardt L.W."/>
            <person name="Bailey B.A."/>
        </authorList>
    </citation>
    <scope>NUCLEOTIDE SEQUENCE [LARGE SCALE GENOMIC DNA]</scope>
    <source>
        <strain evidence="2">zdho120</strain>
    </source>
</reference>
<accession>A0A225WB22</accession>
<name>A0A225WB22_9STRA</name>
<dbReference type="AlphaFoldDB" id="A0A225WB22"/>
<evidence type="ECO:0000313" key="2">
    <source>
        <dbReference type="Proteomes" id="UP000198211"/>
    </source>
</evidence>
<protein>
    <submittedName>
        <fullName evidence="1">GDSL-like Lipase/Acylhydrolase</fullName>
    </submittedName>
</protein>
<dbReference type="STRING" id="4795.A0A225WB22"/>
<dbReference type="OrthoDB" id="10261408at2759"/>
<sequence>MKKPRQQNHYTVEQWREVLERVAVDGCKPTARVLNILLGTLKGWRKKAKLPFEFK</sequence>
<comment type="caution">
    <text evidence="1">The sequence shown here is derived from an EMBL/GenBank/DDBJ whole genome shotgun (WGS) entry which is preliminary data.</text>
</comment>
<keyword evidence="1" id="KW-0378">Hydrolase</keyword>
<proteinExistence type="predicted"/>
<gene>
    <name evidence="1" type="ORF">PHMEG_00012101</name>
</gene>